<organism evidence="4">
    <name type="scientific">Micromonas pusilla</name>
    <name type="common">Picoplanktonic green alga</name>
    <name type="synonym">Chromulina pusilla</name>
    <dbReference type="NCBI Taxonomy" id="38833"/>
    <lineage>
        <taxon>Eukaryota</taxon>
        <taxon>Viridiplantae</taxon>
        <taxon>Chlorophyta</taxon>
        <taxon>Mamiellophyceae</taxon>
        <taxon>Mamiellales</taxon>
        <taxon>Mamiellaceae</taxon>
        <taxon>Micromonas</taxon>
    </lineage>
</organism>
<keyword evidence="1" id="KW-0677">Repeat</keyword>
<dbReference type="GO" id="GO:0030544">
    <property type="term" value="F:Hsp70 protein binding"/>
    <property type="evidence" value="ECO:0007669"/>
    <property type="project" value="TreeGrafter"/>
</dbReference>
<gene>
    <name evidence="4" type="ORF">MSP1404_LOCUS6352</name>
</gene>
<evidence type="ECO:0000313" key="4">
    <source>
        <dbReference type="EMBL" id="CAD8588185.1"/>
    </source>
</evidence>
<protein>
    <recommendedName>
        <fullName evidence="3">STI1 domain-containing protein</fullName>
    </recommendedName>
</protein>
<keyword evidence="2" id="KW-0802">TPR repeat</keyword>
<dbReference type="EMBL" id="HBEV01008292">
    <property type="protein sequence ID" value="CAD8588185.1"/>
    <property type="molecule type" value="Transcribed_RNA"/>
</dbReference>
<dbReference type="PANTHER" id="PTHR45883:SF2">
    <property type="entry name" value="HSC70-INTERACTING PROTEIN"/>
    <property type="match status" value="1"/>
</dbReference>
<evidence type="ECO:0000259" key="3">
    <source>
        <dbReference type="SMART" id="SM00727"/>
    </source>
</evidence>
<dbReference type="SMART" id="SM00727">
    <property type="entry name" value="STI1"/>
    <property type="match status" value="1"/>
</dbReference>
<evidence type="ECO:0000256" key="1">
    <source>
        <dbReference type="ARBA" id="ARBA00022737"/>
    </source>
</evidence>
<dbReference type="AlphaFoldDB" id="A0A7S0KPD1"/>
<dbReference type="Gene3D" id="1.10.260.100">
    <property type="match status" value="1"/>
</dbReference>
<evidence type="ECO:0000256" key="2">
    <source>
        <dbReference type="ARBA" id="ARBA00022803"/>
    </source>
</evidence>
<dbReference type="Pfam" id="PF17830">
    <property type="entry name" value="STI1-HOP_DP"/>
    <property type="match status" value="1"/>
</dbReference>
<dbReference type="InterPro" id="IPR041243">
    <property type="entry name" value="STI1/HOP_DP"/>
</dbReference>
<sequence>MGGMGGGMPNIPPELLSAIMSDPELMAAMQKPKVMAALQECMSNPAAFGKYASDPEFQYIIQKLQKVMPGMGGAGMGGGGPGFGSGMPGGFGGFGGAAGGQGGASVDEVD</sequence>
<dbReference type="PANTHER" id="PTHR45883">
    <property type="entry name" value="HSC70-INTERACTING PROTEIN"/>
    <property type="match status" value="1"/>
</dbReference>
<accession>A0A7S0KPD1</accession>
<proteinExistence type="predicted"/>
<feature type="domain" description="STI1" evidence="3">
    <location>
        <begin position="12"/>
        <end position="51"/>
    </location>
</feature>
<name>A0A7S0KPD1_MICPS</name>
<reference evidence="4" key="1">
    <citation type="submission" date="2021-01" db="EMBL/GenBank/DDBJ databases">
        <authorList>
            <person name="Corre E."/>
            <person name="Pelletier E."/>
            <person name="Niang G."/>
            <person name="Scheremetjew M."/>
            <person name="Finn R."/>
            <person name="Kale V."/>
            <person name="Holt S."/>
            <person name="Cochrane G."/>
            <person name="Meng A."/>
            <person name="Brown T."/>
            <person name="Cohen L."/>
        </authorList>
    </citation>
    <scope>NUCLEOTIDE SEQUENCE</scope>
    <source>
        <strain evidence="4">CCMP494</strain>
    </source>
</reference>
<dbReference type="InterPro" id="IPR006636">
    <property type="entry name" value="STI1_HS-bd"/>
</dbReference>